<name>A0A329R0U4_9ACTN</name>
<accession>A0A329R0U4</accession>
<keyword evidence="2" id="KW-1185">Reference proteome</keyword>
<protein>
    <submittedName>
        <fullName evidence="1">Pyridoxamine 5'-phosphate oxidase family protein</fullName>
    </submittedName>
</protein>
<dbReference type="EMBL" id="QMIG01000002">
    <property type="protein sequence ID" value="RAW17796.1"/>
    <property type="molecule type" value="Genomic_DNA"/>
</dbReference>
<sequence length="259" mass="28901">MNLAADIQRVIEAATVSELTWLDAAGRPDAWPVTPLWLAEQPVVACPYASDDFARGVAGSPTAALVLSDQRMSGSRWSPLAITVRPRLIEDRDGSIFTDQLLVQELRKYPPARALLDSVILRREHWWYVPRLLIVLEMVSVTAVGPRVHPGEQVLSVATDRGLVVDTASTAALDEDRLQITSLLGHPLPEGDAALLGHDFSIPDLERWTPWITRGRLTGDVMDVDEYPTRTALEPTLGLRQRLRRHRDLEKGCRRALER</sequence>
<proteinExistence type="predicted"/>
<reference evidence="1 2" key="1">
    <citation type="submission" date="2018-06" db="EMBL/GenBank/DDBJ databases">
        <title>Phytoactinopolyspora halophila sp. nov., a novel halophilic actinomycete isolated from a saline soil in China.</title>
        <authorList>
            <person name="Tang S.-K."/>
        </authorList>
    </citation>
    <scope>NUCLEOTIDE SEQUENCE [LARGE SCALE GENOMIC DNA]</scope>
    <source>
        <strain evidence="1 2">YIM 96934</strain>
    </source>
</reference>
<dbReference type="Proteomes" id="UP000250462">
    <property type="component" value="Unassembled WGS sequence"/>
</dbReference>
<organism evidence="1 2">
    <name type="scientific">Phytoactinopolyspora halophila</name>
    <dbReference type="NCBI Taxonomy" id="1981511"/>
    <lineage>
        <taxon>Bacteria</taxon>
        <taxon>Bacillati</taxon>
        <taxon>Actinomycetota</taxon>
        <taxon>Actinomycetes</taxon>
        <taxon>Jiangellales</taxon>
        <taxon>Jiangellaceae</taxon>
        <taxon>Phytoactinopolyspora</taxon>
    </lineage>
</organism>
<evidence type="ECO:0000313" key="1">
    <source>
        <dbReference type="EMBL" id="RAW17796.1"/>
    </source>
</evidence>
<dbReference type="AlphaFoldDB" id="A0A329R0U4"/>
<gene>
    <name evidence="1" type="ORF">DPM12_02745</name>
</gene>
<dbReference type="OrthoDB" id="4933758at2"/>
<evidence type="ECO:0000313" key="2">
    <source>
        <dbReference type="Proteomes" id="UP000250462"/>
    </source>
</evidence>
<comment type="caution">
    <text evidence="1">The sequence shown here is derived from an EMBL/GenBank/DDBJ whole genome shotgun (WGS) entry which is preliminary data.</text>
</comment>